<dbReference type="InterPro" id="IPR001841">
    <property type="entry name" value="Znf_RING"/>
</dbReference>
<accession>A0A7J6UTG8</accession>
<organism evidence="7 8">
    <name type="scientific">Thalictrum thalictroides</name>
    <name type="common">Rue-anemone</name>
    <name type="synonym">Anemone thalictroides</name>
    <dbReference type="NCBI Taxonomy" id="46969"/>
    <lineage>
        <taxon>Eukaryota</taxon>
        <taxon>Viridiplantae</taxon>
        <taxon>Streptophyta</taxon>
        <taxon>Embryophyta</taxon>
        <taxon>Tracheophyta</taxon>
        <taxon>Spermatophyta</taxon>
        <taxon>Magnoliopsida</taxon>
        <taxon>Ranunculales</taxon>
        <taxon>Ranunculaceae</taxon>
        <taxon>Thalictroideae</taxon>
        <taxon>Thalictrum</taxon>
    </lineage>
</organism>
<dbReference type="PROSITE" id="PS50089">
    <property type="entry name" value="ZF_RING_2"/>
    <property type="match status" value="1"/>
</dbReference>
<dbReference type="Proteomes" id="UP000554482">
    <property type="component" value="Unassembled WGS sequence"/>
</dbReference>
<dbReference type="SMART" id="SM00184">
    <property type="entry name" value="RING"/>
    <property type="match status" value="1"/>
</dbReference>
<evidence type="ECO:0000256" key="5">
    <source>
        <dbReference type="SAM" id="Phobius"/>
    </source>
</evidence>
<dbReference type="EMBL" id="JABWDY010043512">
    <property type="protein sequence ID" value="KAF5175859.1"/>
    <property type="molecule type" value="Genomic_DNA"/>
</dbReference>
<proteinExistence type="predicted"/>
<evidence type="ECO:0000259" key="6">
    <source>
        <dbReference type="PROSITE" id="PS50089"/>
    </source>
</evidence>
<dbReference type="GO" id="GO:0008270">
    <property type="term" value="F:zinc ion binding"/>
    <property type="evidence" value="ECO:0007669"/>
    <property type="project" value="UniProtKB-KW"/>
</dbReference>
<comment type="caution">
    <text evidence="7">The sequence shown here is derived from an EMBL/GenBank/DDBJ whole genome shotgun (WGS) entry which is preliminary data.</text>
</comment>
<dbReference type="SUPFAM" id="SSF57850">
    <property type="entry name" value="RING/U-box"/>
    <property type="match status" value="1"/>
</dbReference>
<dbReference type="AlphaFoldDB" id="A0A7J6UTG8"/>
<keyword evidence="5" id="KW-0812">Transmembrane</keyword>
<dbReference type="PANTHER" id="PTHR45676:SF41">
    <property type="entry name" value="RING-H2 FINGER PROTEIN ATL66"/>
    <property type="match status" value="1"/>
</dbReference>
<dbReference type="OrthoDB" id="4348522at2759"/>
<evidence type="ECO:0000256" key="4">
    <source>
        <dbReference type="PROSITE-ProRule" id="PRU00175"/>
    </source>
</evidence>
<reference evidence="7 8" key="1">
    <citation type="submission" date="2020-06" db="EMBL/GenBank/DDBJ databases">
        <title>Transcriptomic and genomic resources for Thalictrum thalictroides and T. hernandezii: Facilitating candidate gene discovery in an emerging model plant lineage.</title>
        <authorList>
            <person name="Arias T."/>
            <person name="Riano-Pachon D.M."/>
            <person name="Di Stilio V.S."/>
        </authorList>
    </citation>
    <scope>NUCLEOTIDE SEQUENCE [LARGE SCALE GENOMIC DNA]</scope>
    <source>
        <strain evidence="8">cv. WT478/WT964</strain>
        <tissue evidence="7">Leaves</tissue>
    </source>
</reference>
<evidence type="ECO:0000313" key="8">
    <source>
        <dbReference type="Proteomes" id="UP000554482"/>
    </source>
</evidence>
<dbReference type="SMART" id="SM00744">
    <property type="entry name" value="RINGv"/>
    <property type="match status" value="1"/>
</dbReference>
<evidence type="ECO:0000256" key="1">
    <source>
        <dbReference type="ARBA" id="ARBA00022723"/>
    </source>
</evidence>
<dbReference type="Pfam" id="PF13639">
    <property type="entry name" value="zf-RING_2"/>
    <property type="match status" value="1"/>
</dbReference>
<keyword evidence="1" id="KW-0479">Metal-binding</keyword>
<gene>
    <name evidence="7" type="ORF">FRX31_034550</name>
</gene>
<name>A0A7J6UTG8_THATH</name>
<sequence>MSTSDSSSSTTVLVVPMDTKAETEILLILCVITYMFIFIVIQCFKFYSRRRSSNQNSNIETGIRNTSHSNISVNILAYIPGSRFDDHAGSETGINNRNKSSALIIESLRISQQSVSSLNKISDQTTDCGICLEPWDEEGKQEWILPCKHKFHSECICEWVKSSGTSCPFCRSIIINVEV</sequence>
<keyword evidence="2 4" id="KW-0863">Zinc-finger</keyword>
<keyword evidence="8" id="KW-1185">Reference proteome</keyword>
<keyword evidence="5" id="KW-1133">Transmembrane helix</keyword>
<dbReference type="Gene3D" id="3.30.40.10">
    <property type="entry name" value="Zinc/RING finger domain, C3HC4 (zinc finger)"/>
    <property type="match status" value="1"/>
</dbReference>
<dbReference type="InterPro" id="IPR011016">
    <property type="entry name" value="Znf_RING-CH"/>
</dbReference>
<keyword evidence="3" id="KW-0862">Zinc</keyword>
<dbReference type="InterPro" id="IPR013083">
    <property type="entry name" value="Znf_RING/FYVE/PHD"/>
</dbReference>
<evidence type="ECO:0000256" key="2">
    <source>
        <dbReference type="ARBA" id="ARBA00022771"/>
    </source>
</evidence>
<evidence type="ECO:0000313" key="7">
    <source>
        <dbReference type="EMBL" id="KAF5175859.1"/>
    </source>
</evidence>
<protein>
    <recommendedName>
        <fullName evidence="6">RING-type domain-containing protein</fullName>
    </recommendedName>
</protein>
<feature type="domain" description="RING-type" evidence="6">
    <location>
        <begin position="128"/>
        <end position="171"/>
    </location>
</feature>
<evidence type="ECO:0000256" key="3">
    <source>
        <dbReference type="ARBA" id="ARBA00022833"/>
    </source>
</evidence>
<feature type="transmembrane region" description="Helical" evidence="5">
    <location>
        <begin position="25"/>
        <end position="47"/>
    </location>
</feature>
<keyword evidence="5" id="KW-0472">Membrane</keyword>
<dbReference type="PANTHER" id="PTHR45676">
    <property type="entry name" value="RING-H2 FINGER PROTEIN ATL51-RELATED"/>
    <property type="match status" value="1"/>
</dbReference>